<feature type="compositionally biased region" description="Polar residues" evidence="1">
    <location>
        <begin position="85"/>
        <end position="100"/>
    </location>
</feature>
<comment type="caution">
    <text evidence="2">The sequence shown here is derived from an EMBL/GenBank/DDBJ whole genome shotgun (WGS) entry which is preliminary data.</text>
</comment>
<dbReference type="RefSeq" id="WP_029220763.1">
    <property type="nucleotide sequence ID" value="NZ_CAWLZN010000001.1"/>
</dbReference>
<proteinExistence type="predicted"/>
<evidence type="ECO:0000313" key="2">
    <source>
        <dbReference type="EMBL" id="MCC4621685.1"/>
    </source>
</evidence>
<feature type="region of interest" description="Disordered" evidence="1">
    <location>
        <begin position="82"/>
        <end position="107"/>
    </location>
</feature>
<reference evidence="2 3" key="1">
    <citation type="submission" date="2021-10" db="EMBL/GenBank/DDBJ databases">
        <title>Genome sequencing of Xanthomonas strains from NCPPB.</title>
        <authorList>
            <person name="Hussein R."/>
            <person name="Harrison J."/>
            <person name="Studholme D.J."/>
            <person name="Vicente J."/>
            <person name="Grant M."/>
        </authorList>
    </citation>
    <scope>NUCLEOTIDE SEQUENCE [LARGE SCALE GENOMIC DNA]</scope>
    <source>
        <strain evidence="2 3">NCPPB 101</strain>
    </source>
</reference>
<organism evidence="2 3">
    <name type="scientific">Xanthomonas cassavae CFBP 4642</name>
    <dbReference type="NCBI Taxonomy" id="1219375"/>
    <lineage>
        <taxon>Bacteria</taxon>
        <taxon>Pseudomonadati</taxon>
        <taxon>Pseudomonadota</taxon>
        <taxon>Gammaproteobacteria</taxon>
        <taxon>Lysobacterales</taxon>
        <taxon>Lysobacteraceae</taxon>
        <taxon>Xanthomonas</taxon>
    </lineage>
</organism>
<name>A0ABS8HI94_9XANT</name>
<dbReference type="Proteomes" id="UP001199206">
    <property type="component" value="Unassembled WGS sequence"/>
</dbReference>
<evidence type="ECO:0000256" key="1">
    <source>
        <dbReference type="SAM" id="MobiDB-lite"/>
    </source>
</evidence>
<accession>A0ABS8HI94</accession>
<keyword evidence="3" id="KW-1185">Reference proteome</keyword>
<protein>
    <submittedName>
        <fullName evidence="2">Uncharacterized protein</fullName>
    </submittedName>
</protein>
<dbReference type="EMBL" id="JAJGQJ010000049">
    <property type="protein sequence ID" value="MCC4621685.1"/>
    <property type="molecule type" value="Genomic_DNA"/>
</dbReference>
<gene>
    <name evidence="2" type="ORF">LL965_16950</name>
</gene>
<evidence type="ECO:0000313" key="3">
    <source>
        <dbReference type="Proteomes" id="UP001199206"/>
    </source>
</evidence>
<sequence>MATRALTDSLFIDPVSVDSVFVDPVIDAGAYLHCAVATVPPACATEEERFRPQHLQQALAMQDPQSQPSLRPEWVQARAALLAMGNQQGGETTAPESPDSSPRARLH</sequence>